<dbReference type="STRING" id="1797542.A3J59_04015"/>
<gene>
    <name evidence="3" type="ORF">A3J59_04015</name>
</gene>
<keyword evidence="2" id="KW-0812">Transmembrane</keyword>
<keyword evidence="2" id="KW-0472">Membrane</keyword>
<dbReference type="Proteomes" id="UP000177310">
    <property type="component" value="Unassembled WGS sequence"/>
</dbReference>
<comment type="caution">
    <text evidence="3">The sequence shown here is derived from an EMBL/GenBank/DDBJ whole genome shotgun (WGS) entry which is preliminary data.</text>
</comment>
<reference evidence="3 4" key="1">
    <citation type="journal article" date="2016" name="Nat. Commun.">
        <title>Thousands of microbial genomes shed light on interconnected biogeochemical processes in an aquifer system.</title>
        <authorList>
            <person name="Anantharaman K."/>
            <person name="Brown C.T."/>
            <person name="Hug L.A."/>
            <person name="Sharon I."/>
            <person name="Castelle C.J."/>
            <person name="Probst A.J."/>
            <person name="Thomas B.C."/>
            <person name="Singh A."/>
            <person name="Wilkins M.J."/>
            <person name="Karaoz U."/>
            <person name="Brodie E.L."/>
            <person name="Williams K.H."/>
            <person name="Hubbard S.S."/>
            <person name="Banfield J.F."/>
        </authorList>
    </citation>
    <scope>NUCLEOTIDE SEQUENCE [LARGE SCALE GENOMIC DNA]</scope>
</reference>
<evidence type="ECO:0000256" key="1">
    <source>
        <dbReference type="SAM" id="MobiDB-lite"/>
    </source>
</evidence>
<evidence type="ECO:0000256" key="2">
    <source>
        <dbReference type="SAM" id="Phobius"/>
    </source>
</evidence>
<accession>A0A1G1YI91</accession>
<dbReference type="SUPFAM" id="SSF52833">
    <property type="entry name" value="Thioredoxin-like"/>
    <property type="match status" value="1"/>
</dbReference>
<dbReference type="PANTHER" id="PTHR34573">
    <property type="entry name" value="VKC DOMAIN-CONTAINING PROTEIN"/>
    <property type="match status" value="1"/>
</dbReference>
<name>A0A1G1YI91_9BACT</name>
<evidence type="ECO:0008006" key="5">
    <source>
        <dbReference type="Google" id="ProtNLM"/>
    </source>
</evidence>
<protein>
    <recommendedName>
        <fullName evidence="5">Thioredoxin domain-containing protein</fullName>
    </recommendedName>
</protein>
<proteinExistence type="predicted"/>
<dbReference type="PANTHER" id="PTHR34573:SF1">
    <property type="entry name" value="VITAMIN K EPOXIDE REDUCTASE DOMAIN-CONTAINING PROTEIN"/>
    <property type="match status" value="1"/>
</dbReference>
<dbReference type="InterPro" id="IPR036249">
    <property type="entry name" value="Thioredoxin-like_sf"/>
</dbReference>
<dbReference type="EMBL" id="MHIL01000010">
    <property type="protein sequence ID" value="OGY52053.1"/>
    <property type="molecule type" value="Genomic_DNA"/>
</dbReference>
<evidence type="ECO:0000313" key="3">
    <source>
        <dbReference type="EMBL" id="OGY52053.1"/>
    </source>
</evidence>
<keyword evidence="2" id="KW-1133">Transmembrane helix</keyword>
<feature type="region of interest" description="Disordered" evidence="1">
    <location>
        <begin position="118"/>
        <end position="142"/>
    </location>
</feature>
<sequence length="142" mass="15539">MKNKQTIIIVALGIVAIGVIGALAWRGSNEGPGLYDDFARCLTEKGTKMYGAYWCSHCKNQKELFGPSWQYITYVECAIPNQQGQTAVCQQAGVTSYPTWQFSDGSRATGEQSFEQLSQKTRCPLRPRSEASPFTAATEGAS</sequence>
<feature type="transmembrane region" description="Helical" evidence="2">
    <location>
        <begin position="7"/>
        <end position="25"/>
    </location>
</feature>
<evidence type="ECO:0000313" key="4">
    <source>
        <dbReference type="Proteomes" id="UP000177310"/>
    </source>
</evidence>
<dbReference type="AlphaFoldDB" id="A0A1G1YI91"/>
<organism evidence="3 4">
    <name type="scientific">Candidatus Buchananbacteria bacterium RIFCSPHIGHO2_02_FULL_56_16</name>
    <dbReference type="NCBI Taxonomy" id="1797542"/>
    <lineage>
        <taxon>Bacteria</taxon>
        <taxon>Candidatus Buchananiibacteriota</taxon>
    </lineage>
</organism>
<dbReference type="Gene3D" id="3.40.30.10">
    <property type="entry name" value="Glutaredoxin"/>
    <property type="match status" value="1"/>
</dbReference>